<evidence type="ECO:0000313" key="3">
    <source>
        <dbReference type="EMBL" id="ANX03255.1"/>
    </source>
</evidence>
<organism evidence="3 4">
    <name type="scientific">Immundisolibacter cernigliae</name>
    <dbReference type="NCBI Taxonomy" id="1810504"/>
    <lineage>
        <taxon>Bacteria</taxon>
        <taxon>Pseudomonadati</taxon>
        <taxon>Pseudomonadota</taxon>
        <taxon>Gammaproteobacteria</taxon>
        <taxon>Immundisolibacterales</taxon>
        <taxon>Immundisolibacteraceae</taxon>
        <taxon>Immundisolibacter</taxon>
    </lineage>
</organism>
<evidence type="ECO:0000313" key="4">
    <source>
        <dbReference type="Proteomes" id="UP000092952"/>
    </source>
</evidence>
<dbReference type="GO" id="GO:0018817">
    <property type="term" value="F:2-oxo-hept-3-ene-1,7-dioate hydratase activity"/>
    <property type="evidence" value="ECO:0007669"/>
    <property type="project" value="InterPro"/>
</dbReference>
<dbReference type="RefSeq" id="WP_068802761.1">
    <property type="nucleotide sequence ID" value="NZ_CP014671.1"/>
</dbReference>
<name>A0A1B1YR58_9GAMM</name>
<dbReference type="EMBL" id="CP014671">
    <property type="protein sequence ID" value="ANX03255.1"/>
    <property type="molecule type" value="Genomic_DNA"/>
</dbReference>
<evidence type="ECO:0000259" key="2">
    <source>
        <dbReference type="Pfam" id="PF01557"/>
    </source>
</evidence>
<dbReference type="InterPro" id="IPR012690">
    <property type="entry name" value="HpcG"/>
</dbReference>
<dbReference type="Proteomes" id="UP000092952">
    <property type="component" value="Chromosome"/>
</dbReference>
<dbReference type="PANTHER" id="PTHR30143">
    <property type="entry name" value="ACID HYDRATASE"/>
    <property type="match status" value="1"/>
</dbReference>
<dbReference type="InParanoid" id="A0A1B1YR58"/>
<dbReference type="InterPro" id="IPR050772">
    <property type="entry name" value="Hydratase-Decarb/MhpD_sf"/>
</dbReference>
<keyword evidence="1" id="KW-0456">Lyase</keyword>
<evidence type="ECO:0000256" key="1">
    <source>
        <dbReference type="ARBA" id="ARBA00023239"/>
    </source>
</evidence>
<dbReference type="Gene3D" id="3.90.850.10">
    <property type="entry name" value="Fumarylacetoacetase-like, C-terminal domain"/>
    <property type="match status" value="1"/>
</dbReference>
<dbReference type="GO" id="GO:0005737">
    <property type="term" value="C:cytoplasm"/>
    <property type="evidence" value="ECO:0007669"/>
    <property type="project" value="TreeGrafter"/>
</dbReference>
<dbReference type="STRING" id="1810504.PG2T_02980"/>
<protein>
    <submittedName>
        <fullName evidence="3">2-oxo-hepta-3-ene-1,7-dioic acid hydratase</fullName>
    </submittedName>
</protein>
<dbReference type="Pfam" id="PF01557">
    <property type="entry name" value="FAA_hydrolase"/>
    <property type="match status" value="1"/>
</dbReference>
<dbReference type="NCBIfam" id="TIGR02312">
    <property type="entry name" value="HpaH"/>
    <property type="match status" value="1"/>
</dbReference>
<dbReference type="KEGG" id="gbi:PG2T_02980"/>
<dbReference type="OrthoDB" id="9792137at2"/>
<feature type="domain" description="Fumarylacetoacetase-like C-terminal" evidence="2">
    <location>
        <begin position="78"/>
        <end position="264"/>
    </location>
</feature>
<accession>A0A1B1YR58</accession>
<dbReference type="GO" id="GO:0008684">
    <property type="term" value="F:2-oxopent-4-enoate hydratase activity"/>
    <property type="evidence" value="ECO:0007669"/>
    <property type="project" value="TreeGrafter"/>
</dbReference>
<gene>
    <name evidence="3" type="ORF">PG2T_02980</name>
</gene>
<keyword evidence="4" id="KW-1185">Reference proteome</keyword>
<dbReference type="InterPro" id="IPR036663">
    <property type="entry name" value="Fumarylacetoacetase_C_sf"/>
</dbReference>
<sequence>MARTLDEAAVQRIAAELEAAEQARRPRRQLRREFPDLDIDDSYAIQAAWMAHKAKAGRRVLGRKIGLTSRAMQQAFDISEPDYGTLLDDMFFGDGEVIPGDRFIVPMVEVELAFVLGAPLSGETVSITDVLRATEYVQPAIEIIDARTERVDAETGQRRGVLDTIADNAASAGVVLGGRPVRPEGIDLRWAGAVLYRNGVIEETGLAAGVLGHPAAGIAWLARRFARHGVALEAGQVILAGSFTRALAVTPGDVFHADYGRLGSFGFSFGAGG</sequence>
<dbReference type="InterPro" id="IPR011234">
    <property type="entry name" value="Fumarylacetoacetase-like_C"/>
</dbReference>
<reference evidence="4" key="1">
    <citation type="submission" date="2016-03" db="EMBL/GenBank/DDBJ databases">
        <title>Complete genome sequence of Solimmundus cernigliae, representing a novel lineage of polycyclic aromatic hydrocarbon degraders within the Gammaproteobacteria.</title>
        <authorList>
            <person name="Singleton D.R."/>
            <person name="Dickey A.N."/>
            <person name="Scholl E.H."/>
            <person name="Wright F.A."/>
            <person name="Aitken M.D."/>
        </authorList>
    </citation>
    <scope>NUCLEOTIDE SEQUENCE [LARGE SCALE GENOMIC DNA]</scope>
    <source>
        <strain evidence="4">TR3.2</strain>
    </source>
</reference>
<dbReference type="SUPFAM" id="SSF56529">
    <property type="entry name" value="FAH"/>
    <property type="match status" value="1"/>
</dbReference>
<dbReference type="PANTHER" id="PTHR30143:SF0">
    <property type="entry name" value="2-KETO-4-PENTENOATE HYDRATASE"/>
    <property type="match status" value="1"/>
</dbReference>
<proteinExistence type="predicted"/>
<dbReference type="AlphaFoldDB" id="A0A1B1YR58"/>